<dbReference type="InterPro" id="IPR010982">
    <property type="entry name" value="Lambda_DNA-bd_dom_sf"/>
</dbReference>
<dbReference type="PANTHER" id="PTHR30146:SF109">
    <property type="entry name" value="HTH-TYPE TRANSCRIPTIONAL REGULATOR GALS"/>
    <property type="match status" value="1"/>
</dbReference>
<dbReference type="InterPro" id="IPR028082">
    <property type="entry name" value="Peripla_BP_I"/>
</dbReference>
<reference evidence="5 6" key="1">
    <citation type="submission" date="2016-10" db="EMBL/GenBank/DDBJ databases">
        <authorList>
            <person name="de Groot N.N."/>
        </authorList>
    </citation>
    <scope>NUCLEOTIDE SEQUENCE [LARGE SCALE GENOMIC DNA]</scope>
    <source>
        <strain evidence="5 6">DSM 21741</strain>
    </source>
</reference>
<dbReference type="Gene3D" id="3.40.50.2300">
    <property type="match status" value="2"/>
</dbReference>
<sequence>MAPTIHDVARLAEVSIKTVSNVLNDYPHVRPATKQRVLDAIATLGYTPNLTARGLRSGRTGLISLVIPDLRNAYFAELADTVMRAAEAQGLSVVIAQSGGERERELDLLRGTRARMVDGILFSALALGEQDHDVLAAVPRPLVLLGERVLHGPTDHVTMRNTEGARAATAHLLDQGRRRLVALGTTTGPAPGSAALRLEGYRQAHAAAAVPVDPALVVGVDGWFRSTGAAAVRDALSRGLTFDGVVAFNDALALGAMRVLQEAGRRVPEDVALIGFDDLDETRYSLPTLSTVDPGRQEIAEVAVRYLKERIDAGSAELPPRDHLTAFRVVVRESSSPVVAGATRPA</sequence>
<dbReference type="PANTHER" id="PTHR30146">
    <property type="entry name" value="LACI-RELATED TRANSCRIPTIONAL REPRESSOR"/>
    <property type="match status" value="1"/>
</dbReference>
<dbReference type="Pfam" id="PF13377">
    <property type="entry name" value="Peripla_BP_3"/>
    <property type="match status" value="1"/>
</dbReference>
<keyword evidence="3" id="KW-0804">Transcription</keyword>
<keyword evidence="1" id="KW-0805">Transcription regulation</keyword>
<dbReference type="OrthoDB" id="2854648at2"/>
<dbReference type="EMBL" id="LT629749">
    <property type="protein sequence ID" value="SDR95197.1"/>
    <property type="molecule type" value="Genomic_DNA"/>
</dbReference>
<dbReference type="AlphaFoldDB" id="A0A1H1N8D3"/>
<evidence type="ECO:0000256" key="3">
    <source>
        <dbReference type="ARBA" id="ARBA00023163"/>
    </source>
</evidence>
<dbReference type="Gene3D" id="1.10.260.40">
    <property type="entry name" value="lambda repressor-like DNA-binding domains"/>
    <property type="match status" value="1"/>
</dbReference>
<name>A0A1H1N8D3_9ACTN</name>
<feature type="domain" description="HTH lacI-type" evidence="4">
    <location>
        <begin position="3"/>
        <end position="57"/>
    </location>
</feature>
<dbReference type="CDD" id="cd01392">
    <property type="entry name" value="HTH_LacI"/>
    <property type="match status" value="1"/>
</dbReference>
<dbReference type="Pfam" id="PF00356">
    <property type="entry name" value="LacI"/>
    <property type="match status" value="1"/>
</dbReference>
<evidence type="ECO:0000313" key="6">
    <source>
        <dbReference type="Proteomes" id="UP000199092"/>
    </source>
</evidence>
<dbReference type="GO" id="GO:0000976">
    <property type="term" value="F:transcription cis-regulatory region binding"/>
    <property type="evidence" value="ECO:0007669"/>
    <property type="project" value="TreeGrafter"/>
</dbReference>
<keyword evidence="6" id="KW-1185">Reference proteome</keyword>
<dbReference type="STRING" id="546871.SAMN04488543_0815"/>
<protein>
    <submittedName>
        <fullName evidence="5">DNA-binding transcriptional regulator, LacI/PurR family</fullName>
    </submittedName>
</protein>
<dbReference type="PROSITE" id="PS50932">
    <property type="entry name" value="HTH_LACI_2"/>
    <property type="match status" value="1"/>
</dbReference>
<dbReference type="SUPFAM" id="SSF53822">
    <property type="entry name" value="Periplasmic binding protein-like I"/>
    <property type="match status" value="1"/>
</dbReference>
<evidence type="ECO:0000256" key="2">
    <source>
        <dbReference type="ARBA" id="ARBA00023125"/>
    </source>
</evidence>
<dbReference type="InterPro" id="IPR046335">
    <property type="entry name" value="LacI/GalR-like_sensor"/>
</dbReference>
<evidence type="ECO:0000259" key="4">
    <source>
        <dbReference type="PROSITE" id="PS50932"/>
    </source>
</evidence>
<dbReference type="InterPro" id="IPR000843">
    <property type="entry name" value="HTH_LacI"/>
</dbReference>
<gene>
    <name evidence="5" type="ORF">SAMN04488543_0815</name>
</gene>
<dbReference type="PROSITE" id="PS00356">
    <property type="entry name" value="HTH_LACI_1"/>
    <property type="match status" value="1"/>
</dbReference>
<keyword evidence="2 5" id="KW-0238">DNA-binding</keyword>
<proteinExistence type="predicted"/>
<evidence type="ECO:0000313" key="5">
    <source>
        <dbReference type="EMBL" id="SDR95197.1"/>
    </source>
</evidence>
<accession>A0A1H1N8D3</accession>
<dbReference type="GO" id="GO:0003700">
    <property type="term" value="F:DNA-binding transcription factor activity"/>
    <property type="evidence" value="ECO:0007669"/>
    <property type="project" value="TreeGrafter"/>
</dbReference>
<dbReference type="CDD" id="cd06267">
    <property type="entry name" value="PBP1_LacI_sugar_binding-like"/>
    <property type="match status" value="1"/>
</dbReference>
<evidence type="ECO:0000256" key="1">
    <source>
        <dbReference type="ARBA" id="ARBA00023015"/>
    </source>
</evidence>
<organism evidence="5 6">
    <name type="scientific">Friedmanniella luteola</name>
    <dbReference type="NCBI Taxonomy" id="546871"/>
    <lineage>
        <taxon>Bacteria</taxon>
        <taxon>Bacillati</taxon>
        <taxon>Actinomycetota</taxon>
        <taxon>Actinomycetes</taxon>
        <taxon>Propionibacteriales</taxon>
        <taxon>Nocardioidaceae</taxon>
        <taxon>Friedmanniella</taxon>
    </lineage>
</organism>
<dbReference type="Proteomes" id="UP000199092">
    <property type="component" value="Chromosome I"/>
</dbReference>
<dbReference type="SMART" id="SM00354">
    <property type="entry name" value="HTH_LACI"/>
    <property type="match status" value="1"/>
</dbReference>
<dbReference type="RefSeq" id="WP_091410410.1">
    <property type="nucleotide sequence ID" value="NZ_LT629749.1"/>
</dbReference>
<dbReference type="SUPFAM" id="SSF47413">
    <property type="entry name" value="lambda repressor-like DNA-binding domains"/>
    <property type="match status" value="1"/>
</dbReference>